<keyword evidence="1" id="KW-0489">Methyltransferase</keyword>
<accession>A0ABD3HHL4</accession>
<evidence type="ECO:0000259" key="5">
    <source>
        <dbReference type="Pfam" id="PF08100"/>
    </source>
</evidence>
<sequence>MVQSVNEIPQEDDESMGQIRAVHICLHLALPSAVKALIELGVPDALTEAGLHVELTAAEIASRCTERAADPESFDRLLRLLASHNFLRVSVNSENPDQRKYALTTAGGLQYLVKNNKKSELDARVYVAFRSNGWTLLEKYKGLEGLGSLIDVGGGTGETLALILSKYPQLRGINFDQPHVVAKGVQVPGEYPGLSTSIKM</sequence>
<dbReference type="InterPro" id="IPR012967">
    <property type="entry name" value="COMT_dimerisation"/>
</dbReference>
<name>A0ABD3HHL4_9MARC</name>
<dbReference type="GO" id="GO:0032259">
    <property type="term" value="P:methylation"/>
    <property type="evidence" value="ECO:0007669"/>
    <property type="project" value="UniProtKB-KW"/>
</dbReference>
<dbReference type="Pfam" id="PF08100">
    <property type="entry name" value="Dimerisation"/>
    <property type="match status" value="1"/>
</dbReference>
<reference evidence="6 7" key="1">
    <citation type="submission" date="2024-09" db="EMBL/GenBank/DDBJ databases">
        <title>Chromosome-scale assembly of Riccia sorocarpa.</title>
        <authorList>
            <person name="Paukszto L."/>
        </authorList>
    </citation>
    <scope>NUCLEOTIDE SEQUENCE [LARGE SCALE GENOMIC DNA]</scope>
    <source>
        <strain evidence="6">LP-2024</strain>
        <tissue evidence="6">Aerial parts of the thallus</tissue>
    </source>
</reference>
<organism evidence="6 7">
    <name type="scientific">Riccia sorocarpa</name>
    <dbReference type="NCBI Taxonomy" id="122646"/>
    <lineage>
        <taxon>Eukaryota</taxon>
        <taxon>Viridiplantae</taxon>
        <taxon>Streptophyta</taxon>
        <taxon>Embryophyta</taxon>
        <taxon>Marchantiophyta</taxon>
        <taxon>Marchantiopsida</taxon>
        <taxon>Marchantiidae</taxon>
        <taxon>Marchantiales</taxon>
        <taxon>Ricciaceae</taxon>
        <taxon>Riccia</taxon>
    </lineage>
</organism>
<dbReference type="InterPro" id="IPR016461">
    <property type="entry name" value="COMT-like"/>
</dbReference>
<dbReference type="Gene3D" id="3.40.50.150">
    <property type="entry name" value="Vaccinia Virus protein VP39"/>
    <property type="match status" value="1"/>
</dbReference>
<dbReference type="EMBL" id="JBJQOH010000003">
    <property type="protein sequence ID" value="KAL3690908.1"/>
    <property type="molecule type" value="Genomic_DNA"/>
</dbReference>
<evidence type="ECO:0000256" key="2">
    <source>
        <dbReference type="ARBA" id="ARBA00022679"/>
    </source>
</evidence>
<keyword evidence="2" id="KW-0808">Transferase</keyword>
<comment type="caution">
    <text evidence="6">The sequence shown here is derived from an EMBL/GenBank/DDBJ whole genome shotgun (WGS) entry which is preliminary data.</text>
</comment>
<dbReference type="SUPFAM" id="SSF53335">
    <property type="entry name" value="S-adenosyl-L-methionine-dependent methyltransferases"/>
    <property type="match status" value="1"/>
</dbReference>
<evidence type="ECO:0000313" key="6">
    <source>
        <dbReference type="EMBL" id="KAL3690908.1"/>
    </source>
</evidence>
<dbReference type="InterPro" id="IPR036390">
    <property type="entry name" value="WH_DNA-bd_sf"/>
</dbReference>
<feature type="domain" description="O-methyltransferase dimerisation" evidence="5">
    <location>
        <begin position="23"/>
        <end position="107"/>
    </location>
</feature>
<dbReference type="GO" id="GO:0008168">
    <property type="term" value="F:methyltransferase activity"/>
    <property type="evidence" value="ECO:0007669"/>
    <property type="project" value="UniProtKB-KW"/>
</dbReference>
<dbReference type="AlphaFoldDB" id="A0ABD3HHL4"/>
<evidence type="ECO:0000313" key="7">
    <source>
        <dbReference type="Proteomes" id="UP001633002"/>
    </source>
</evidence>
<dbReference type="InterPro" id="IPR036388">
    <property type="entry name" value="WH-like_DNA-bd_sf"/>
</dbReference>
<dbReference type="Proteomes" id="UP001633002">
    <property type="component" value="Unassembled WGS sequence"/>
</dbReference>
<dbReference type="InterPro" id="IPR029063">
    <property type="entry name" value="SAM-dependent_MTases_sf"/>
</dbReference>
<dbReference type="Pfam" id="PF00891">
    <property type="entry name" value="Methyltransf_2"/>
    <property type="match status" value="1"/>
</dbReference>
<evidence type="ECO:0000259" key="4">
    <source>
        <dbReference type="Pfam" id="PF00891"/>
    </source>
</evidence>
<feature type="domain" description="O-methyltransferase C-terminal" evidence="4">
    <location>
        <begin position="134"/>
        <end position="186"/>
    </location>
</feature>
<dbReference type="SUPFAM" id="SSF46785">
    <property type="entry name" value="Winged helix' DNA-binding domain"/>
    <property type="match status" value="1"/>
</dbReference>
<protein>
    <submittedName>
        <fullName evidence="6">Uncharacterized protein</fullName>
    </submittedName>
</protein>
<dbReference type="Gene3D" id="1.10.10.10">
    <property type="entry name" value="Winged helix-like DNA-binding domain superfamily/Winged helix DNA-binding domain"/>
    <property type="match status" value="1"/>
</dbReference>
<dbReference type="InterPro" id="IPR001077">
    <property type="entry name" value="COMT_C"/>
</dbReference>
<proteinExistence type="predicted"/>
<evidence type="ECO:0000256" key="3">
    <source>
        <dbReference type="ARBA" id="ARBA00022691"/>
    </source>
</evidence>
<keyword evidence="7" id="KW-1185">Reference proteome</keyword>
<gene>
    <name evidence="6" type="ORF">R1sor_004559</name>
</gene>
<dbReference type="PANTHER" id="PTHR11746">
    <property type="entry name" value="O-METHYLTRANSFERASE"/>
    <property type="match status" value="1"/>
</dbReference>
<keyword evidence="3" id="KW-0949">S-adenosyl-L-methionine</keyword>
<evidence type="ECO:0000256" key="1">
    <source>
        <dbReference type="ARBA" id="ARBA00022603"/>
    </source>
</evidence>